<reference evidence="2" key="1">
    <citation type="journal article" date="2014" name="Int. J. Syst. Evol. Microbiol.">
        <title>Complete genome sequence of Corynebacterium casei LMG S-19264T (=DSM 44701T), isolated from a smear-ripened cheese.</title>
        <authorList>
            <consortium name="US DOE Joint Genome Institute (JGI-PGF)"/>
            <person name="Walter F."/>
            <person name="Albersmeier A."/>
            <person name="Kalinowski J."/>
            <person name="Ruckert C."/>
        </authorList>
    </citation>
    <scope>NUCLEOTIDE SEQUENCE</scope>
    <source>
        <strain evidence="2">CGMCC 1.15448</strain>
    </source>
</reference>
<dbReference type="Gene3D" id="3.40.630.30">
    <property type="match status" value="1"/>
</dbReference>
<organism evidence="2 3">
    <name type="scientific">Puia dinghuensis</name>
    <dbReference type="NCBI Taxonomy" id="1792502"/>
    <lineage>
        <taxon>Bacteria</taxon>
        <taxon>Pseudomonadati</taxon>
        <taxon>Bacteroidota</taxon>
        <taxon>Chitinophagia</taxon>
        <taxon>Chitinophagales</taxon>
        <taxon>Chitinophagaceae</taxon>
        <taxon>Puia</taxon>
    </lineage>
</organism>
<evidence type="ECO:0000313" key="2">
    <source>
        <dbReference type="EMBL" id="GGA82825.1"/>
    </source>
</evidence>
<comment type="caution">
    <text evidence="2">The sequence shown here is derived from an EMBL/GenBank/DDBJ whole genome shotgun (WGS) entry which is preliminary data.</text>
</comment>
<dbReference type="PANTHER" id="PTHR43610">
    <property type="entry name" value="BLL6696 PROTEIN"/>
    <property type="match status" value="1"/>
</dbReference>
<protein>
    <recommendedName>
        <fullName evidence="1">N-acetyltransferase domain-containing protein</fullName>
    </recommendedName>
</protein>
<gene>
    <name evidence="2" type="ORF">GCM10011511_02310</name>
</gene>
<dbReference type="InterPro" id="IPR016181">
    <property type="entry name" value="Acyl_CoA_acyltransferase"/>
</dbReference>
<dbReference type="InterPro" id="IPR000182">
    <property type="entry name" value="GNAT_dom"/>
</dbReference>
<reference evidence="2" key="2">
    <citation type="submission" date="2020-09" db="EMBL/GenBank/DDBJ databases">
        <authorList>
            <person name="Sun Q."/>
            <person name="Zhou Y."/>
        </authorList>
    </citation>
    <scope>NUCLEOTIDE SEQUENCE</scope>
    <source>
        <strain evidence="2">CGMCC 1.15448</strain>
    </source>
</reference>
<dbReference type="Pfam" id="PF13302">
    <property type="entry name" value="Acetyltransf_3"/>
    <property type="match status" value="1"/>
</dbReference>
<proteinExistence type="predicted"/>
<dbReference type="SUPFAM" id="SSF55729">
    <property type="entry name" value="Acyl-CoA N-acyltransferases (Nat)"/>
    <property type="match status" value="1"/>
</dbReference>
<dbReference type="GO" id="GO:0016747">
    <property type="term" value="F:acyltransferase activity, transferring groups other than amino-acyl groups"/>
    <property type="evidence" value="ECO:0007669"/>
    <property type="project" value="InterPro"/>
</dbReference>
<dbReference type="EMBL" id="BMJC01000001">
    <property type="protein sequence ID" value="GGA82825.1"/>
    <property type="molecule type" value="Genomic_DNA"/>
</dbReference>
<dbReference type="AlphaFoldDB" id="A0A8J2U6S2"/>
<evidence type="ECO:0000259" key="1">
    <source>
        <dbReference type="Pfam" id="PF13302"/>
    </source>
</evidence>
<dbReference type="Proteomes" id="UP000607559">
    <property type="component" value="Unassembled WGS sequence"/>
</dbReference>
<dbReference type="PANTHER" id="PTHR43610:SF1">
    <property type="entry name" value="N-ACETYLTRANSFERASE DOMAIN-CONTAINING PROTEIN"/>
    <property type="match status" value="1"/>
</dbReference>
<keyword evidence="3" id="KW-1185">Reference proteome</keyword>
<accession>A0A8J2U6S2</accession>
<name>A0A8J2U6S2_9BACT</name>
<feature type="domain" description="N-acetyltransferase" evidence="1">
    <location>
        <begin position="3"/>
        <end position="71"/>
    </location>
</feature>
<sequence length="119" mass="13776">MTRVYDIDHKVKKATIGHTWYTPAVWGKVHNKACKWLLLHYLFDTLGLMRVDFKVASQNIRSQRAVMKIGAVPEGILRRYTLRNDGTPTDTHFFSILGDEWPEKKIKLQQMVESLAPAH</sequence>
<evidence type="ECO:0000313" key="3">
    <source>
        <dbReference type="Proteomes" id="UP000607559"/>
    </source>
</evidence>